<dbReference type="PANTHER" id="PTHR32305">
    <property type="match status" value="1"/>
</dbReference>
<dbReference type="RefSeq" id="WP_083522790.1">
    <property type="nucleotide sequence ID" value="NZ_DF967973.1"/>
</dbReference>
<proteinExistence type="predicted"/>
<dbReference type="PANTHER" id="PTHR32305:SF15">
    <property type="entry name" value="PROTEIN RHSA-RELATED"/>
    <property type="match status" value="1"/>
</dbReference>
<keyword evidence="8" id="KW-1185">Reference proteome</keyword>
<evidence type="ECO:0000256" key="2">
    <source>
        <dbReference type="ARBA" id="ARBA00022525"/>
    </source>
</evidence>
<gene>
    <name evidence="7" type="ORF">LARV_03860</name>
</gene>
<feature type="compositionally biased region" description="Polar residues" evidence="5">
    <location>
        <begin position="35"/>
        <end position="46"/>
    </location>
</feature>
<comment type="subcellular location">
    <subcellularLocation>
        <location evidence="1">Secreted</location>
    </subcellularLocation>
</comment>
<evidence type="ECO:0000256" key="1">
    <source>
        <dbReference type="ARBA" id="ARBA00004613"/>
    </source>
</evidence>
<protein>
    <submittedName>
        <fullName evidence="7">Protein containg RHS repeat-associated core domain</fullName>
    </submittedName>
</protein>
<sequence length="2344" mass="258840">MANIARALLTLVFLVNQIIPGNLIPKIQVLSHPLQETQDATPNSNGYPPPVEATPTPDSTLIPTSTSTQEFTSSVTPVPTDALVPTDSPTAQPTEIAGDNGGDPTHPDAVLTLAAEEEFYVPGNTIILDWKLQPTDLISEPTLKIFYSKNITFQGDISECSTESMSDESQGGDQDNTCFIMVDIAEKSGSLIFQTAADLKQSLYFRAVLYDGEKTEYSADIKLHAAQVFHTVDKKFNSVTKEGRINLKIPEGALSSDAIFYAYSTDMEDIPYSLSGNPITIIARQDETRAPVEHFDQPITIEFQYSDLAYSLGDEENLSLFYFSEEENTWIPVPSLVDTKNNVVTGYSDHLSFYDIDVNKWEAARLPSMEGFQTSLFTGAATYSYPFEVPAGPGGLQPDLNLSYNSQVVDSALSRMQASWVGMGWSLDTGYIERNIHDTQDRMISEGHSSTYDPTSDDTFSIVVNGVSDTLLPIPESEGDGDPTTIDYRTTNDSFWRIRRYNLTACIGYSSDGNFTQVTKDCSYWMAWDKSGNQYYFGSNVAGDGGTSYYMEWHKGWEGGDYPDGDWGALRPWRWSLTAVTNTSNKTLTYSYTNIVKTVDYSSLSPSYSVDAAVYPKEIVYPHGNYRVYFALSDRTDYDTAWNNINANIRYTTKKLSAIIVEQYNGSTWVLVRKYLLNYYTNTENSVFPGLTWSAGGKTLTLKSITEVGTNGTSTLPETTFSYEDNMHLTSATNGYGGKVVYDYEDEPWYSQDAPEDWKVEGRFDDDVVNNIDGVCGNNIPQKISGNDLGWEAVDSTDFVSCITSDYGYVTLRGHTYNDSIAENFQPGGWYRFRLYLAGAGQNLTLWINGGIPQGTSTTLLSGWNYYSYEGYLPGNIGSVRLIANCLTANEAQGNCGIKRHSFTLLPTRYRVEAKKLYASPMDANPIQTVTYQYFGAAMNDAATSAAASQPKETRYNDPYTEFRGHERVVETYSNGQVVTTYFHQDDILKGRVSRVTVANAADKIFSENINTYTSTPYSLATGAAYFPKNASGTAYTDLLGYRVFTASEVIRNYNGDVAVPAGIDDDPALTWTGQRTEYHYQPDQQCAKQYGDLTQTVQSYWTGSVWQDYRLTWSEYYPRDEQTGEARYIVGLPAYTNVYSCPASSQNGDCYDDLDPIPLDDSRLSSTSYIYDSLSPTTTVNQQPTQGLLTQVRKLIANEPTDQYQDTFTVYDEWAMPTSVTTYTGYGTPTAVASDGPQTTTTTYDPVYHTYPVTTTHIVPGGSPVERTTTVTYHPLLGLPTSETDPNGSVTSAEYDVFGRMTKLIRPGDTTSSPSLSFSYHAETVPFWTELKQKIDGTNSQTARKFYDGLGNLVQEQTAGVEFADNYCSSDADLLPDVCDIVIDHEYGDNGNGSFTRTAVSKAVPQGAGWQALSHTANDWTTVQADILGRTLLMAQPDGASTQNAYAIQDFSILGAPQRVLDTLTMDALGHVTHTYTDSRGRTVQVSAPDGPFIVYRYDELDRLKEVDQVNRNTDAVFATTTLTLDLAGRKTSMTDPDMGYWSYSYDALGNLASQTDAEGHKIWMEYDSLNRLLVKGTYTDEEEPVAYPLATYSYDQSSETSLGVGQRTGMTDASGSTAWEYDARGRVIHESKHVLDGVNDLGEYNTYWTYYSNDSVHQMVYPNQEAVTFAYNANGLLERVSSIQDSTYDYHDYVSGIQYDESGRVVRRELGNGVAQSYTFNLWTIQGGRLSNLTTTGAQTYQNLSYTYDDNGNIKSITDAVANETLNFTYDSLNRLDTAGGPYSEDPAYDAVTGNIASRNSIIYSYDPDHVHAVAATTNGNSYTYDNNGNMFTRSVSGESYGLTYDKENRLTNITGNGSNARYVYDGDGNRVIAVEDGITTVYIGNYFEAELGTETTYPVFVPDLVQGELPNKLYLPMILNGEGTGSVAPQVGPGFYLTHPIIPNQESITWRMYYYAGAQRVAMRVAEMPIAEPQPTPTPGPTPTVEPYPAPTQSAHQENIFTRFVAFLKDLFEAQPVYAAASKAPAAVIAPIGEVYFLLSDHLGSTTITLNVDGSVKSEIRYDAWGKTRDNSGTTPTERRYTGQIEEAGAGLYFYNTRWYDDSLGRFIQPDSIVPEAIQGTLAWDRYAYSNNNSIRYSDSSGHCIGPLLPLCLMAAAFIADNAAIITSIAISGAILSFVGPSDPDPVLINDPIASQQALDNSALQAYGWLTLGQAALEFSSVANASSTGNTQSPQDNRENSYCRYCSEAELEAINETGYLRGARPGDTYFTTDNYFSAIEAQEKLSLYAPPEIKIDFSITNSPNITGPSVVRPKYGQNGKGIEYWSSDPVQVLIKSILKLQ</sequence>
<feature type="compositionally biased region" description="Pro residues" evidence="5">
    <location>
        <begin position="1975"/>
        <end position="1993"/>
    </location>
</feature>
<dbReference type="NCBIfam" id="TIGR01643">
    <property type="entry name" value="YD_repeat_2x"/>
    <property type="match status" value="1"/>
</dbReference>
<evidence type="ECO:0000256" key="5">
    <source>
        <dbReference type="SAM" id="MobiDB-lite"/>
    </source>
</evidence>
<evidence type="ECO:0000313" key="8">
    <source>
        <dbReference type="Proteomes" id="UP000055060"/>
    </source>
</evidence>
<dbReference type="InterPro" id="IPR056823">
    <property type="entry name" value="TEN-like_YD-shell"/>
</dbReference>
<accession>A0A0K8MXT2</accession>
<dbReference type="InterPro" id="IPR050708">
    <property type="entry name" value="T6SS_VgrG/RHS"/>
</dbReference>
<keyword evidence="4" id="KW-0843">Virulence</keyword>
<dbReference type="Pfam" id="PF03534">
    <property type="entry name" value="SpvB"/>
    <property type="match status" value="1"/>
</dbReference>
<dbReference type="EMBL" id="DF967973">
    <property type="protein sequence ID" value="GAP16064.1"/>
    <property type="molecule type" value="Genomic_DNA"/>
</dbReference>
<dbReference type="InterPro" id="IPR031325">
    <property type="entry name" value="RHS_repeat"/>
</dbReference>
<feature type="region of interest" description="Disordered" evidence="5">
    <location>
        <begin position="35"/>
        <end position="106"/>
    </location>
</feature>
<dbReference type="InterPro" id="IPR022385">
    <property type="entry name" value="Rhs_assc_core"/>
</dbReference>
<organism evidence="7">
    <name type="scientific">Longilinea arvoryzae</name>
    <dbReference type="NCBI Taxonomy" id="360412"/>
    <lineage>
        <taxon>Bacteria</taxon>
        <taxon>Bacillati</taxon>
        <taxon>Chloroflexota</taxon>
        <taxon>Anaerolineae</taxon>
        <taxon>Anaerolineales</taxon>
        <taxon>Anaerolineaceae</taxon>
        <taxon>Longilinea</taxon>
    </lineage>
</organism>
<name>A0A0K8MXT2_9CHLR</name>
<dbReference type="InterPro" id="IPR006530">
    <property type="entry name" value="YD"/>
</dbReference>
<evidence type="ECO:0000256" key="3">
    <source>
        <dbReference type="ARBA" id="ARBA00022737"/>
    </source>
</evidence>
<evidence type="ECO:0000259" key="6">
    <source>
        <dbReference type="Pfam" id="PF25023"/>
    </source>
</evidence>
<evidence type="ECO:0000256" key="4">
    <source>
        <dbReference type="ARBA" id="ARBA00023026"/>
    </source>
</evidence>
<dbReference type="GO" id="GO:0005576">
    <property type="term" value="C:extracellular region"/>
    <property type="evidence" value="ECO:0007669"/>
    <property type="project" value="UniProtKB-SubCell"/>
</dbReference>
<dbReference type="Proteomes" id="UP000055060">
    <property type="component" value="Unassembled WGS sequence"/>
</dbReference>
<feature type="compositionally biased region" description="Polar residues" evidence="5">
    <location>
        <begin position="56"/>
        <end position="77"/>
    </location>
</feature>
<dbReference type="Gene3D" id="2.180.10.10">
    <property type="entry name" value="RHS repeat-associated core"/>
    <property type="match status" value="2"/>
</dbReference>
<dbReference type="InterPro" id="IPR003284">
    <property type="entry name" value="Sal_SpvB"/>
</dbReference>
<dbReference type="Pfam" id="PF05593">
    <property type="entry name" value="RHS_repeat"/>
    <property type="match status" value="2"/>
</dbReference>
<dbReference type="Pfam" id="PF25023">
    <property type="entry name" value="TEN_YD-shell"/>
    <property type="match status" value="1"/>
</dbReference>
<dbReference type="GO" id="GO:0005737">
    <property type="term" value="C:cytoplasm"/>
    <property type="evidence" value="ECO:0007669"/>
    <property type="project" value="InterPro"/>
</dbReference>
<keyword evidence="2" id="KW-0964">Secreted</keyword>
<feature type="region of interest" description="Disordered" evidence="5">
    <location>
        <begin position="1975"/>
        <end position="1995"/>
    </location>
</feature>
<dbReference type="NCBIfam" id="TIGR03696">
    <property type="entry name" value="Rhs_assc_core"/>
    <property type="match status" value="1"/>
</dbReference>
<dbReference type="OrthoDB" id="134619at2"/>
<feature type="domain" description="Teneurin-like YD-shell" evidence="6">
    <location>
        <begin position="2036"/>
        <end position="2136"/>
    </location>
</feature>
<evidence type="ECO:0000313" key="7">
    <source>
        <dbReference type="EMBL" id="GAP16064.1"/>
    </source>
</evidence>
<keyword evidence="3" id="KW-0677">Repeat</keyword>
<dbReference type="STRING" id="360412.LARV_03860"/>
<reference evidence="7" key="1">
    <citation type="submission" date="2015-07" db="EMBL/GenBank/DDBJ databases">
        <title>Draft Genome Sequences of Anaerolinea thermolimosa IMO-1, Bellilinea caldifistulae GOMI-1, Leptolinea tardivitalis YMTK-2, Levilinea saccharolytica KIBI-1,Longilinea arvoryzae KOME-1, Previously Described as Members of the Anaerolineaceae (Chloroflexi).</title>
        <authorList>
            <person name="Sekiguchi Y."/>
            <person name="Ohashi A."/>
            <person name="Matsuura N."/>
            <person name="Tourlousse M.D."/>
        </authorList>
    </citation>
    <scope>NUCLEOTIDE SEQUENCE [LARGE SCALE GENOMIC DNA]</scope>
    <source>
        <strain evidence="7">KOME-1</strain>
    </source>
</reference>